<dbReference type="AlphaFoldDB" id="A0A7W9QHH8"/>
<dbReference type="Proteomes" id="UP000588098">
    <property type="component" value="Unassembled WGS sequence"/>
</dbReference>
<sequence length="180" mass="19875">MRTTPRTAAEGTVTMADVQHRAHLTWAERPQMYLTVQADERVGEDDPTPVCEGYWEVRVTADIEVEETLDVPSGGDRDQSKAAATAALLACSWHPHGDWVDEPYETTVIVKQTPANYDTEDPMADVPHPQAELEAKLAEVYPSPKVPALCRHEATAVHGPDADRRSARDTPRRAGHAERS</sequence>
<name>A0A7W9QHH8_9ACTN</name>
<gene>
    <name evidence="2" type="ORF">FHS42_007394</name>
</gene>
<dbReference type="EMBL" id="JACHJL010000039">
    <property type="protein sequence ID" value="MBB5940296.1"/>
    <property type="molecule type" value="Genomic_DNA"/>
</dbReference>
<feature type="region of interest" description="Disordered" evidence="1">
    <location>
        <begin position="152"/>
        <end position="180"/>
    </location>
</feature>
<reference evidence="2 3" key="1">
    <citation type="submission" date="2020-08" db="EMBL/GenBank/DDBJ databases">
        <title>Genomic Encyclopedia of Type Strains, Phase III (KMG-III): the genomes of soil and plant-associated and newly described type strains.</title>
        <authorList>
            <person name="Whitman W."/>
        </authorList>
    </citation>
    <scope>NUCLEOTIDE SEQUENCE [LARGE SCALE GENOMIC DNA]</scope>
    <source>
        <strain evidence="2 3">CECT 8305</strain>
    </source>
</reference>
<protein>
    <submittedName>
        <fullName evidence="2">Uncharacterized protein</fullName>
    </submittedName>
</protein>
<dbReference type="RefSeq" id="WP_184580312.1">
    <property type="nucleotide sequence ID" value="NZ_JACHJL010000039.1"/>
</dbReference>
<evidence type="ECO:0000256" key="1">
    <source>
        <dbReference type="SAM" id="MobiDB-lite"/>
    </source>
</evidence>
<evidence type="ECO:0000313" key="3">
    <source>
        <dbReference type="Proteomes" id="UP000588098"/>
    </source>
</evidence>
<keyword evidence="3" id="KW-1185">Reference proteome</keyword>
<accession>A0A7W9QHH8</accession>
<evidence type="ECO:0000313" key="2">
    <source>
        <dbReference type="EMBL" id="MBB5940296.1"/>
    </source>
</evidence>
<comment type="caution">
    <text evidence="2">The sequence shown here is derived from an EMBL/GenBank/DDBJ whole genome shotgun (WGS) entry which is preliminary data.</text>
</comment>
<organism evidence="2 3">
    <name type="scientific">Streptomyces zagrosensis</name>
    <dbReference type="NCBI Taxonomy" id="1042984"/>
    <lineage>
        <taxon>Bacteria</taxon>
        <taxon>Bacillati</taxon>
        <taxon>Actinomycetota</taxon>
        <taxon>Actinomycetes</taxon>
        <taxon>Kitasatosporales</taxon>
        <taxon>Streptomycetaceae</taxon>
        <taxon>Streptomyces</taxon>
    </lineage>
</organism>
<proteinExistence type="predicted"/>